<comment type="caution">
    <text evidence="7">The sequence shown here is derived from an EMBL/GenBank/DDBJ whole genome shotgun (WGS) entry which is preliminary data.</text>
</comment>
<dbReference type="PANTHER" id="PTHR43547:SF2">
    <property type="entry name" value="HYBRID SIGNAL TRANSDUCTION HISTIDINE KINASE C"/>
    <property type="match status" value="1"/>
</dbReference>
<keyword evidence="7" id="KW-0067">ATP-binding</keyword>
<dbReference type="EC" id="2.7.13.3" evidence="2"/>
<sequence>MAILGHELRNPLAPIMMSLDVLKLKNQGDLPNELHIIDRQAKHLAQLVDDLLDISRITAGKTTLKNELVDLNDVLARAIENCTPLLNEKRHHFSKSLSAGHTHFVRGDAYRLIQIFSNLLNNAAKFMDEGGQISVSAMPSGNMIEITIQDQGPGIPAELLPNIFNMFEQGRQTLERSQGGLGIGLSVVKSLVELHKGRVQVESVEGHGAKFSVLLPMAQDTAPAATIAEKAAHTVSTRKILLVDDNVDAVQTLAEYLQLIGYITATATHPDDALVMLPEFDPDIVILDIGLPGMSGYELATLIRNNARQAPFMIALTGYGQQKDIAMSQQAGFDIHLTKPIALEALEAALSNLDLQLK</sequence>
<dbReference type="Pfam" id="PF02518">
    <property type="entry name" value="HATPase_c"/>
    <property type="match status" value="1"/>
</dbReference>
<dbReference type="SMART" id="SM00388">
    <property type="entry name" value="HisKA"/>
    <property type="match status" value="1"/>
</dbReference>
<evidence type="ECO:0000313" key="7">
    <source>
        <dbReference type="EMBL" id="MFD0913941.1"/>
    </source>
</evidence>
<dbReference type="InterPro" id="IPR036890">
    <property type="entry name" value="HATPase_C_sf"/>
</dbReference>
<dbReference type="EMBL" id="JBHTKB010000002">
    <property type="protein sequence ID" value="MFD0913941.1"/>
    <property type="molecule type" value="Genomic_DNA"/>
</dbReference>
<organism evidence="7 8">
    <name type="scientific">Methylophilus luteus</name>
    <dbReference type="NCBI Taxonomy" id="640108"/>
    <lineage>
        <taxon>Bacteria</taxon>
        <taxon>Pseudomonadati</taxon>
        <taxon>Pseudomonadota</taxon>
        <taxon>Betaproteobacteria</taxon>
        <taxon>Nitrosomonadales</taxon>
        <taxon>Methylophilaceae</taxon>
        <taxon>Methylophilus</taxon>
    </lineage>
</organism>
<dbReference type="PROSITE" id="PS50110">
    <property type="entry name" value="RESPONSE_REGULATORY"/>
    <property type="match status" value="1"/>
</dbReference>
<dbReference type="RefSeq" id="WP_379057444.1">
    <property type="nucleotide sequence ID" value="NZ_JBHTKB010000002.1"/>
</dbReference>
<feature type="domain" description="Histidine kinase" evidence="5">
    <location>
        <begin position="3"/>
        <end position="219"/>
    </location>
</feature>
<evidence type="ECO:0000256" key="1">
    <source>
        <dbReference type="ARBA" id="ARBA00000085"/>
    </source>
</evidence>
<dbReference type="Gene3D" id="1.10.287.130">
    <property type="match status" value="1"/>
</dbReference>
<dbReference type="InterPro" id="IPR003661">
    <property type="entry name" value="HisK_dim/P_dom"/>
</dbReference>
<dbReference type="SUPFAM" id="SSF55874">
    <property type="entry name" value="ATPase domain of HSP90 chaperone/DNA topoisomerase II/histidine kinase"/>
    <property type="match status" value="1"/>
</dbReference>
<protein>
    <recommendedName>
        <fullName evidence="2">histidine kinase</fullName>
        <ecNumber evidence="2">2.7.13.3</ecNumber>
    </recommendedName>
</protein>
<evidence type="ECO:0000259" key="6">
    <source>
        <dbReference type="PROSITE" id="PS50110"/>
    </source>
</evidence>
<keyword evidence="7" id="KW-0547">Nucleotide-binding</keyword>
<dbReference type="InterPro" id="IPR003594">
    <property type="entry name" value="HATPase_dom"/>
</dbReference>
<dbReference type="InterPro" id="IPR036097">
    <property type="entry name" value="HisK_dim/P_sf"/>
</dbReference>
<dbReference type="InterPro" id="IPR005467">
    <property type="entry name" value="His_kinase_dom"/>
</dbReference>
<dbReference type="SMART" id="SM00448">
    <property type="entry name" value="REC"/>
    <property type="match status" value="1"/>
</dbReference>
<evidence type="ECO:0000259" key="5">
    <source>
        <dbReference type="PROSITE" id="PS50109"/>
    </source>
</evidence>
<feature type="modified residue" description="4-aspartylphosphate" evidence="4">
    <location>
        <position position="288"/>
    </location>
</feature>
<dbReference type="PROSITE" id="PS50109">
    <property type="entry name" value="HIS_KIN"/>
    <property type="match status" value="1"/>
</dbReference>
<evidence type="ECO:0000256" key="3">
    <source>
        <dbReference type="ARBA" id="ARBA00022553"/>
    </source>
</evidence>
<dbReference type="CDD" id="cd00082">
    <property type="entry name" value="HisKA"/>
    <property type="match status" value="1"/>
</dbReference>
<accession>A0ABW3F665</accession>
<dbReference type="InterPro" id="IPR004358">
    <property type="entry name" value="Sig_transdc_His_kin-like_C"/>
</dbReference>
<dbReference type="Proteomes" id="UP001597128">
    <property type="component" value="Unassembled WGS sequence"/>
</dbReference>
<dbReference type="PRINTS" id="PR00344">
    <property type="entry name" value="BCTRLSENSOR"/>
</dbReference>
<dbReference type="CDD" id="cd00075">
    <property type="entry name" value="HATPase"/>
    <property type="match status" value="1"/>
</dbReference>
<dbReference type="Pfam" id="PF00512">
    <property type="entry name" value="HisKA"/>
    <property type="match status" value="1"/>
</dbReference>
<dbReference type="PANTHER" id="PTHR43547">
    <property type="entry name" value="TWO-COMPONENT HISTIDINE KINASE"/>
    <property type="match status" value="1"/>
</dbReference>
<dbReference type="Pfam" id="PF00072">
    <property type="entry name" value="Response_reg"/>
    <property type="match status" value="1"/>
</dbReference>
<dbReference type="InterPro" id="IPR011006">
    <property type="entry name" value="CheY-like_superfamily"/>
</dbReference>
<proteinExistence type="predicted"/>
<dbReference type="CDD" id="cd17580">
    <property type="entry name" value="REC_2_DhkD-like"/>
    <property type="match status" value="1"/>
</dbReference>
<gene>
    <name evidence="7" type="ORF">ACFQ1Z_10315</name>
</gene>
<evidence type="ECO:0000313" key="8">
    <source>
        <dbReference type="Proteomes" id="UP001597128"/>
    </source>
</evidence>
<dbReference type="Gene3D" id="3.40.50.2300">
    <property type="match status" value="1"/>
</dbReference>
<feature type="domain" description="Response regulatory" evidence="6">
    <location>
        <begin position="239"/>
        <end position="354"/>
    </location>
</feature>
<dbReference type="SUPFAM" id="SSF47384">
    <property type="entry name" value="Homodimeric domain of signal transducing histidine kinase"/>
    <property type="match status" value="1"/>
</dbReference>
<comment type="catalytic activity">
    <reaction evidence="1">
        <text>ATP + protein L-histidine = ADP + protein N-phospho-L-histidine.</text>
        <dbReference type="EC" id="2.7.13.3"/>
    </reaction>
</comment>
<evidence type="ECO:0000256" key="2">
    <source>
        <dbReference type="ARBA" id="ARBA00012438"/>
    </source>
</evidence>
<reference evidence="8" key="1">
    <citation type="journal article" date="2019" name="Int. J. Syst. Evol. Microbiol.">
        <title>The Global Catalogue of Microorganisms (GCM) 10K type strain sequencing project: providing services to taxonomists for standard genome sequencing and annotation.</title>
        <authorList>
            <consortium name="The Broad Institute Genomics Platform"/>
            <consortium name="The Broad Institute Genome Sequencing Center for Infectious Disease"/>
            <person name="Wu L."/>
            <person name="Ma J."/>
        </authorList>
    </citation>
    <scope>NUCLEOTIDE SEQUENCE [LARGE SCALE GENOMIC DNA]</scope>
    <source>
        <strain evidence="8">CCUG 58412</strain>
    </source>
</reference>
<dbReference type="SMART" id="SM00387">
    <property type="entry name" value="HATPase_c"/>
    <property type="match status" value="1"/>
</dbReference>
<evidence type="ECO:0000256" key="4">
    <source>
        <dbReference type="PROSITE-ProRule" id="PRU00169"/>
    </source>
</evidence>
<dbReference type="InterPro" id="IPR001789">
    <property type="entry name" value="Sig_transdc_resp-reg_receiver"/>
</dbReference>
<dbReference type="Gene3D" id="3.30.565.10">
    <property type="entry name" value="Histidine kinase-like ATPase, C-terminal domain"/>
    <property type="match status" value="1"/>
</dbReference>
<name>A0ABW3F665_9PROT</name>
<dbReference type="GO" id="GO:0005524">
    <property type="term" value="F:ATP binding"/>
    <property type="evidence" value="ECO:0007669"/>
    <property type="project" value="UniProtKB-KW"/>
</dbReference>
<dbReference type="SUPFAM" id="SSF52172">
    <property type="entry name" value="CheY-like"/>
    <property type="match status" value="1"/>
</dbReference>
<keyword evidence="3 4" id="KW-0597">Phosphoprotein</keyword>
<keyword evidence="8" id="KW-1185">Reference proteome</keyword>